<sequence>MPANVEIKARVQDLALLISRVEQLSGSPGSLLLQTDTFFRVPHGRLKVRDFRDGHGQLVFYDRPNSTGPKLSRFTISPTDDPGGLVAALSQALGEQGVVKKERHLYVVGQTHVHVDRVEGLGGFVELEVVLEEQQSPQEGEAVAWQLMSQLGIEEKDLVGGAYLDLLLAGGEPPL</sequence>
<dbReference type="InterPro" id="IPR008173">
    <property type="entry name" value="Adenylyl_cyclase_CyaB"/>
</dbReference>
<evidence type="ECO:0000259" key="1">
    <source>
        <dbReference type="PROSITE" id="PS51707"/>
    </source>
</evidence>
<accession>A0A670ZV25</accession>
<dbReference type="PANTHER" id="PTHR21028">
    <property type="entry name" value="SI:CH211-156B7.4"/>
    <property type="match status" value="1"/>
</dbReference>
<dbReference type="PANTHER" id="PTHR21028:SF2">
    <property type="entry name" value="CYTH DOMAIN-CONTAINING PROTEIN"/>
    <property type="match status" value="1"/>
</dbReference>
<reference evidence="2" key="1">
    <citation type="submission" date="2025-08" db="UniProtKB">
        <authorList>
            <consortium name="Ensembl"/>
        </authorList>
    </citation>
    <scope>IDENTIFICATION</scope>
</reference>
<dbReference type="PROSITE" id="PS51707">
    <property type="entry name" value="CYTH"/>
    <property type="match status" value="1"/>
</dbReference>
<dbReference type="Proteomes" id="UP000472273">
    <property type="component" value="Unplaced"/>
</dbReference>
<name>A0A670ZV25_PSETE</name>
<dbReference type="InterPro" id="IPR023577">
    <property type="entry name" value="CYTH_domain"/>
</dbReference>
<dbReference type="CDD" id="cd07890">
    <property type="entry name" value="CYTH-like_AC_IV-like"/>
    <property type="match status" value="1"/>
</dbReference>
<dbReference type="AlphaFoldDB" id="A0A670ZV25"/>
<dbReference type="OMA" id="QDDTFFP"/>
<dbReference type="Pfam" id="PF01928">
    <property type="entry name" value="CYTH"/>
    <property type="match status" value="1"/>
</dbReference>
<feature type="domain" description="CYTH" evidence="1">
    <location>
        <begin position="2"/>
        <end position="169"/>
    </location>
</feature>
<protein>
    <recommendedName>
        <fullName evidence="1">CYTH domain-containing protein</fullName>
    </recommendedName>
</protein>
<evidence type="ECO:0000313" key="3">
    <source>
        <dbReference type="Proteomes" id="UP000472273"/>
    </source>
</evidence>
<dbReference type="InterPro" id="IPR033469">
    <property type="entry name" value="CYTH-like_dom_sf"/>
</dbReference>
<dbReference type="Ensembl" id="ENSPTXT00000027397.1">
    <property type="protein sequence ID" value="ENSPTXP00000026584.1"/>
    <property type="gene ID" value="ENSPTXG00000018377.1"/>
</dbReference>
<proteinExistence type="predicted"/>
<dbReference type="SUPFAM" id="SSF55154">
    <property type="entry name" value="CYTH-like phosphatases"/>
    <property type="match status" value="1"/>
</dbReference>
<keyword evidence="3" id="KW-1185">Reference proteome</keyword>
<dbReference type="GeneTree" id="ENSGT00390000003014"/>
<evidence type="ECO:0000313" key="2">
    <source>
        <dbReference type="Ensembl" id="ENSPTXP00000026584.1"/>
    </source>
</evidence>
<organism evidence="2 3">
    <name type="scientific">Pseudonaja textilis</name>
    <name type="common">Eastern brown snake</name>
    <dbReference type="NCBI Taxonomy" id="8673"/>
    <lineage>
        <taxon>Eukaryota</taxon>
        <taxon>Metazoa</taxon>
        <taxon>Chordata</taxon>
        <taxon>Craniata</taxon>
        <taxon>Vertebrata</taxon>
        <taxon>Euteleostomi</taxon>
        <taxon>Lepidosauria</taxon>
        <taxon>Squamata</taxon>
        <taxon>Bifurcata</taxon>
        <taxon>Unidentata</taxon>
        <taxon>Episquamata</taxon>
        <taxon>Toxicofera</taxon>
        <taxon>Serpentes</taxon>
        <taxon>Colubroidea</taxon>
        <taxon>Elapidae</taxon>
        <taxon>Hydrophiinae</taxon>
        <taxon>Pseudonaja</taxon>
    </lineage>
</organism>
<dbReference type="GO" id="GO:0016462">
    <property type="term" value="F:pyrophosphatase activity"/>
    <property type="evidence" value="ECO:0007669"/>
    <property type="project" value="UniProtKB-ARBA"/>
</dbReference>
<reference evidence="2" key="2">
    <citation type="submission" date="2025-09" db="UniProtKB">
        <authorList>
            <consortium name="Ensembl"/>
        </authorList>
    </citation>
    <scope>IDENTIFICATION</scope>
</reference>
<dbReference type="SMART" id="SM01118">
    <property type="entry name" value="CYTH"/>
    <property type="match status" value="1"/>
</dbReference>
<dbReference type="Gene3D" id="2.40.320.10">
    <property type="entry name" value="Hypothetical Protein Pfu-838710-001"/>
    <property type="match status" value="1"/>
</dbReference>